<dbReference type="SUPFAM" id="SSF103473">
    <property type="entry name" value="MFS general substrate transporter"/>
    <property type="match status" value="1"/>
</dbReference>
<gene>
    <name evidence="8" type="ORF">LODBEIA_P30420</name>
</gene>
<name>A0ABP0ZKZ5_9ASCO</name>
<comment type="subcellular location">
    <subcellularLocation>
        <location evidence="1">Membrane</location>
        <topology evidence="1">Multi-pass membrane protein</topology>
    </subcellularLocation>
</comment>
<feature type="transmembrane region" description="Helical" evidence="7">
    <location>
        <begin position="453"/>
        <end position="474"/>
    </location>
</feature>
<dbReference type="Gene3D" id="1.20.1250.20">
    <property type="entry name" value="MFS general substrate transporter like domains"/>
    <property type="match status" value="1"/>
</dbReference>
<evidence type="ECO:0000256" key="6">
    <source>
        <dbReference type="SAM" id="MobiDB-lite"/>
    </source>
</evidence>
<protein>
    <recommendedName>
        <fullName evidence="10">Transporter SEO1</fullName>
    </recommendedName>
</protein>
<feature type="transmembrane region" description="Helical" evidence="7">
    <location>
        <begin position="486"/>
        <end position="507"/>
    </location>
</feature>
<evidence type="ECO:0000256" key="2">
    <source>
        <dbReference type="ARBA" id="ARBA00022448"/>
    </source>
</evidence>
<evidence type="ECO:0000256" key="4">
    <source>
        <dbReference type="ARBA" id="ARBA00022989"/>
    </source>
</evidence>
<dbReference type="Proteomes" id="UP001497383">
    <property type="component" value="Chromosome 3"/>
</dbReference>
<feature type="transmembrane region" description="Helical" evidence="7">
    <location>
        <begin position="156"/>
        <end position="176"/>
    </location>
</feature>
<evidence type="ECO:0000256" key="7">
    <source>
        <dbReference type="SAM" id="Phobius"/>
    </source>
</evidence>
<evidence type="ECO:0000256" key="3">
    <source>
        <dbReference type="ARBA" id="ARBA00022692"/>
    </source>
</evidence>
<dbReference type="InterPro" id="IPR036259">
    <property type="entry name" value="MFS_trans_sf"/>
</dbReference>
<dbReference type="RefSeq" id="XP_066829980.1">
    <property type="nucleotide sequence ID" value="XM_066973109.1"/>
</dbReference>
<evidence type="ECO:0000313" key="8">
    <source>
        <dbReference type="EMBL" id="CAK9438818.1"/>
    </source>
</evidence>
<feature type="transmembrane region" description="Helical" evidence="7">
    <location>
        <begin position="399"/>
        <end position="418"/>
    </location>
</feature>
<feature type="compositionally biased region" description="Polar residues" evidence="6">
    <location>
        <begin position="22"/>
        <end position="37"/>
    </location>
</feature>
<feature type="transmembrane region" description="Helical" evidence="7">
    <location>
        <begin position="243"/>
        <end position="264"/>
    </location>
</feature>
<reference evidence="8 9" key="1">
    <citation type="submission" date="2024-03" db="EMBL/GenBank/DDBJ databases">
        <authorList>
            <person name="Brejova B."/>
        </authorList>
    </citation>
    <scope>NUCLEOTIDE SEQUENCE [LARGE SCALE GENOMIC DNA]</scope>
    <source>
        <strain evidence="8 9">CBS 14171</strain>
    </source>
</reference>
<proteinExistence type="predicted"/>
<keyword evidence="9" id="KW-1185">Reference proteome</keyword>
<feature type="transmembrane region" description="Helical" evidence="7">
    <location>
        <begin position="276"/>
        <end position="298"/>
    </location>
</feature>
<dbReference type="InterPro" id="IPR011701">
    <property type="entry name" value="MFS"/>
</dbReference>
<evidence type="ECO:0008006" key="10">
    <source>
        <dbReference type="Google" id="ProtNLM"/>
    </source>
</evidence>
<evidence type="ECO:0000256" key="5">
    <source>
        <dbReference type="ARBA" id="ARBA00023136"/>
    </source>
</evidence>
<dbReference type="PANTHER" id="PTHR43791:SF15">
    <property type="entry name" value="TRANSPORTER SEO1-RELATED"/>
    <property type="match status" value="1"/>
</dbReference>
<evidence type="ECO:0000313" key="9">
    <source>
        <dbReference type="Proteomes" id="UP001497383"/>
    </source>
</evidence>
<organism evidence="8 9">
    <name type="scientific">Lodderomyces beijingensis</name>
    <dbReference type="NCBI Taxonomy" id="1775926"/>
    <lineage>
        <taxon>Eukaryota</taxon>
        <taxon>Fungi</taxon>
        <taxon>Dikarya</taxon>
        <taxon>Ascomycota</taxon>
        <taxon>Saccharomycotina</taxon>
        <taxon>Pichiomycetes</taxon>
        <taxon>Debaryomycetaceae</taxon>
        <taxon>Candida/Lodderomyces clade</taxon>
        <taxon>Lodderomyces</taxon>
    </lineage>
</organism>
<keyword evidence="3 7" id="KW-0812">Transmembrane</keyword>
<keyword evidence="4 7" id="KW-1133">Transmembrane helix</keyword>
<feature type="transmembrane region" description="Helical" evidence="7">
    <location>
        <begin position="519"/>
        <end position="540"/>
    </location>
</feature>
<sequence>MNLRLIPTRRIVDEDEYGNFVPTDSNQQLISKSSSNDSKGKEDVTDGIEVKSIIDEEPSLEYRDEKDRKWWKFFDEYEYRVNRNTQSKKKWYKWFHEDDTPEERKLILKMDLILTVYSMMAYFVKYLDQANITNAYVGGLKEGIHMQGNDFIDTQIMYILGNVLLQLPLMYVFYAVPLTYVLPPVEIGWSVCTILTSQVKNVPQLKALRFLVGAFEAPFFTGFHVLFQSWYRGSTGELARRAGFYYIGQYLGVLTSGLLSGAIVRGMEGVGGYAAWQWIFIIDGLISIFIAILGFYMIPGTPQDCYSVFLTDNDIRVARSRMKKDQKAFMPRENVVKYFFDKQVWIKIFTSWETYIVALWCAFFWNNGNINSGAYALWLKSLKNDRGEPRFGPGELQDYTALTPALAIVWLILICGFADLFSCRWGAIVIAQVFNMLGNVILAIWHVPEGAKWFAFMLQYFSLSMSSVLYTWQGDIYRKDVRMRQVVLVSMNMFAQSTTAWTSKLVWKTAEGPRFLKGYSFAAVCSFALCVFTLIVLYIYKRQERRDARENGIVLYNSSSDTDGDQKS</sequence>
<dbReference type="Pfam" id="PF07690">
    <property type="entry name" value="MFS_1"/>
    <property type="match status" value="1"/>
</dbReference>
<feature type="transmembrane region" description="Helical" evidence="7">
    <location>
        <begin position="425"/>
        <end position="447"/>
    </location>
</feature>
<evidence type="ECO:0000256" key="1">
    <source>
        <dbReference type="ARBA" id="ARBA00004141"/>
    </source>
</evidence>
<accession>A0ABP0ZKZ5</accession>
<dbReference type="EMBL" id="OZ022407">
    <property type="protein sequence ID" value="CAK9438818.1"/>
    <property type="molecule type" value="Genomic_DNA"/>
</dbReference>
<feature type="region of interest" description="Disordered" evidence="6">
    <location>
        <begin position="17"/>
        <end position="44"/>
    </location>
</feature>
<feature type="transmembrane region" description="Helical" evidence="7">
    <location>
        <begin position="210"/>
        <end position="231"/>
    </location>
</feature>
<dbReference type="PANTHER" id="PTHR43791">
    <property type="entry name" value="PERMEASE-RELATED"/>
    <property type="match status" value="1"/>
</dbReference>
<keyword evidence="5 7" id="KW-0472">Membrane</keyword>
<keyword evidence="2" id="KW-0813">Transport</keyword>
<dbReference type="GeneID" id="92208238"/>